<dbReference type="Proteomes" id="UP000324536">
    <property type="component" value="Chromosome"/>
</dbReference>
<evidence type="ECO:0000256" key="2">
    <source>
        <dbReference type="ARBA" id="ARBA00022475"/>
    </source>
</evidence>
<evidence type="ECO:0000256" key="4">
    <source>
        <dbReference type="ARBA" id="ARBA00022967"/>
    </source>
</evidence>
<dbReference type="GO" id="GO:0005524">
    <property type="term" value="F:ATP binding"/>
    <property type="evidence" value="ECO:0007669"/>
    <property type="project" value="UniProtKB-KW"/>
</dbReference>
<sequence length="374" mass="39797">MQAVHGSPTALSLHDFAFQPATPPLTLDIHRGECVALLGIGSDPHDIPRLTDALTGRSPLLGGNLMVEGVDVTTNAPPHLRGIAAIGPQAPLFPHLSVLDNILFPLRATRTLPDAEILRRGNETLALTGLDALRDTPAGRLSGLQSFRAALARALIRTPSVLVLQQPFDTLDQTASEQAMAMLDRLRHAIGLSALLLTRSRTEALMAADRTGILENGALIQLATAPTLMDRPASSSVAVAMSNANVLTGKVLDIDDDTAILRLPTGETVEAATTPMLEENDLASICIPPDRLSVLFPRQMAADTPEAGDVICTLVSAHHLGHTIAMRLRTRDGTEILAQRPPVHTTRDLAAGRQAVLAWQARNAIAFPMDQKTG</sequence>
<organism evidence="7 8">
    <name type="scientific">Acetobacter vaccinii</name>
    <dbReference type="NCBI Taxonomy" id="2592655"/>
    <lineage>
        <taxon>Bacteria</taxon>
        <taxon>Pseudomonadati</taxon>
        <taxon>Pseudomonadota</taxon>
        <taxon>Alphaproteobacteria</taxon>
        <taxon>Acetobacterales</taxon>
        <taxon>Acetobacteraceae</taxon>
        <taxon>Acetobacter</taxon>
    </lineage>
</organism>
<dbReference type="InterPro" id="IPR003439">
    <property type="entry name" value="ABC_transporter-like_ATP-bd"/>
</dbReference>
<evidence type="ECO:0000313" key="8">
    <source>
        <dbReference type="Proteomes" id="UP000324536"/>
    </source>
</evidence>
<keyword evidence="5" id="KW-0472">Membrane</keyword>
<dbReference type="InterPro" id="IPR027417">
    <property type="entry name" value="P-loop_NTPase"/>
</dbReference>
<keyword evidence="1" id="KW-0813">Transport</keyword>
<keyword evidence="7" id="KW-0067">ATP-binding</keyword>
<dbReference type="RefSeq" id="WP_149279166.1">
    <property type="nucleotide sequence ID" value="NZ_CP043506.1"/>
</dbReference>
<dbReference type="GO" id="GO:0016887">
    <property type="term" value="F:ATP hydrolysis activity"/>
    <property type="evidence" value="ECO:0007669"/>
    <property type="project" value="InterPro"/>
</dbReference>
<dbReference type="GO" id="GO:0043190">
    <property type="term" value="C:ATP-binding cassette (ABC) transporter complex"/>
    <property type="evidence" value="ECO:0007669"/>
    <property type="project" value="InterPro"/>
</dbReference>
<dbReference type="AlphaFoldDB" id="A0A5C1YPM8"/>
<dbReference type="InterPro" id="IPR008995">
    <property type="entry name" value="Mo/tungstate-bd_C_term_dom"/>
</dbReference>
<keyword evidence="4" id="KW-1278">Translocase</keyword>
<proteinExistence type="predicted"/>
<dbReference type="Pfam" id="PF00005">
    <property type="entry name" value="ABC_tran"/>
    <property type="match status" value="1"/>
</dbReference>
<dbReference type="PROSITE" id="PS50893">
    <property type="entry name" value="ABC_TRANSPORTER_2"/>
    <property type="match status" value="1"/>
</dbReference>
<evidence type="ECO:0000259" key="6">
    <source>
        <dbReference type="PROSITE" id="PS50893"/>
    </source>
</evidence>
<reference evidence="7 8" key="1">
    <citation type="submission" date="2019-09" db="EMBL/GenBank/DDBJ databases">
        <title>Genome sequencing of strain KACC 21233.</title>
        <authorList>
            <person name="Heo J."/>
            <person name="Kim S.-J."/>
            <person name="Kim J.-S."/>
            <person name="Hong S.-B."/>
            <person name="Kwon S.-W."/>
        </authorList>
    </citation>
    <scope>NUCLEOTIDE SEQUENCE [LARGE SCALE GENOMIC DNA]</scope>
    <source>
        <strain evidence="7 8">KACC 21233</strain>
    </source>
</reference>
<evidence type="ECO:0000256" key="3">
    <source>
        <dbReference type="ARBA" id="ARBA00022519"/>
    </source>
</evidence>
<evidence type="ECO:0000256" key="5">
    <source>
        <dbReference type="ARBA" id="ARBA00023136"/>
    </source>
</evidence>
<dbReference type="InterPro" id="IPR013611">
    <property type="entry name" value="Transp-assoc_OB_typ2"/>
</dbReference>
<feature type="domain" description="ABC transporter" evidence="6">
    <location>
        <begin position="4"/>
        <end position="241"/>
    </location>
</feature>
<dbReference type="GO" id="GO:0022857">
    <property type="term" value="F:transmembrane transporter activity"/>
    <property type="evidence" value="ECO:0007669"/>
    <property type="project" value="InterPro"/>
</dbReference>
<keyword evidence="7" id="KW-0547">Nucleotide-binding</keyword>
<dbReference type="EMBL" id="CP043506">
    <property type="protein sequence ID" value="QEO17488.1"/>
    <property type="molecule type" value="Genomic_DNA"/>
</dbReference>
<dbReference type="PANTHER" id="PTHR42781">
    <property type="entry name" value="SPERMIDINE/PUTRESCINE IMPORT ATP-BINDING PROTEIN POTA"/>
    <property type="match status" value="1"/>
</dbReference>
<dbReference type="SUPFAM" id="SSF50331">
    <property type="entry name" value="MOP-like"/>
    <property type="match status" value="1"/>
</dbReference>
<dbReference type="KEGG" id="acek:FLP30_06960"/>
<gene>
    <name evidence="7" type="ORF">FLP30_06960</name>
</gene>
<dbReference type="InterPro" id="IPR050093">
    <property type="entry name" value="ABC_SmlMolc_Importer"/>
</dbReference>
<evidence type="ECO:0000313" key="7">
    <source>
        <dbReference type="EMBL" id="QEO17488.1"/>
    </source>
</evidence>
<dbReference type="Gene3D" id="3.40.50.300">
    <property type="entry name" value="P-loop containing nucleotide triphosphate hydrolases"/>
    <property type="match status" value="1"/>
</dbReference>
<accession>A0A5C1YPM8</accession>
<evidence type="ECO:0000256" key="1">
    <source>
        <dbReference type="ARBA" id="ARBA00022448"/>
    </source>
</evidence>
<dbReference type="SUPFAM" id="SSF52540">
    <property type="entry name" value="P-loop containing nucleoside triphosphate hydrolases"/>
    <property type="match status" value="1"/>
</dbReference>
<keyword evidence="2" id="KW-1003">Cell membrane</keyword>
<protein>
    <submittedName>
        <fullName evidence="7">ABC transporter ATP-binding protein</fullName>
    </submittedName>
</protein>
<dbReference type="PANTHER" id="PTHR42781:SF1">
    <property type="entry name" value="THIAMINE IMPORT ATP-BINDING PROTEIN THIQ"/>
    <property type="match status" value="1"/>
</dbReference>
<dbReference type="Pfam" id="PF08402">
    <property type="entry name" value="TOBE_2"/>
    <property type="match status" value="1"/>
</dbReference>
<keyword evidence="8" id="KW-1185">Reference proteome</keyword>
<name>A0A5C1YPM8_9PROT</name>
<dbReference type="OrthoDB" id="7280760at2"/>
<keyword evidence="3" id="KW-0997">Cell inner membrane</keyword>